<feature type="transmembrane region" description="Helical" evidence="1">
    <location>
        <begin position="213"/>
        <end position="236"/>
    </location>
</feature>
<organism evidence="2">
    <name type="scientific">viral metagenome</name>
    <dbReference type="NCBI Taxonomy" id="1070528"/>
    <lineage>
        <taxon>unclassified sequences</taxon>
        <taxon>metagenomes</taxon>
        <taxon>organismal metagenomes</taxon>
    </lineage>
</organism>
<feature type="transmembrane region" description="Helical" evidence="1">
    <location>
        <begin position="189"/>
        <end position="206"/>
    </location>
</feature>
<dbReference type="EMBL" id="MN739518">
    <property type="protein sequence ID" value="QHT10030.1"/>
    <property type="molecule type" value="Genomic_DNA"/>
</dbReference>
<evidence type="ECO:0000313" key="2">
    <source>
        <dbReference type="EMBL" id="QHT10030.1"/>
    </source>
</evidence>
<keyword evidence="1" id="KW-0812">Transmembrane</keyword>
<feature type="transmembrane region" description="Helical" evidence="1">
    <location>
        <begin position="486"/>
        <end position="506"/>
    </location>
</feature>
<accession>A0A6C0D1B8</accession>
<reference evidence="2" key="1">
    <citation type="journal article" date="2020" name="Nature">
        <title>Giant virus diversity and host interactions through global metagenomics.</title>
        <authorList>
            <person name="Schulz F."/>
            <person name="Roux S."/>
            <person name="Paez-Espino D."/>
            <person name="Jungbluth S."/>
            <person name="Walsh D.A."/>
            <person name="Denef V.J."/>
            <person name="McMahon K.D."/>
            <person name="Konstantinidis K.T."/>
            <person name="Eloe-Fadrosh E.A."/>
            <person name="Kyrpides N.C."/>
            <person name="Woyke T."/>
        </authorList>
    </citation>
    <scope>NUCLEOTIDE SEQUENCE</scope>
    <source>
        <strain evidence="2">GVMAG-M-3300023174-104</strain>
    </source>
</reference>
<name>A0A6C0D1B8_9ZZZZ</name>
<keyword evidence="1" id="KW-0472">Membrane</keyword>
<evidence type="ECO:0000256" key="1">
    <source>
        <dbReference type="SAM" id="Phobius"/>
    </source>
</evidence>
<sequence>MSFFNRISSKNAVKTTVSVLQEVMSEVVSNCETRMTNSNVINIGSGSTLFGNRIYQKINVEVNAECFHDSFLSVTQQQTLKSKLEQAARASLTGFHVGSVAETENVISQYIEEVMRISNTSILNCVVDLTNQNVIEISEKALVIGNSFYQEIAATLVQSCVQKQLQESKQVQNLQFLIDQSASATGDNVMALWIVLGIVVMIFLCFNTPTIQLYRPLIMTVIAILVVISIYFLFYIPQSYYVTILNTTPKEDHVFYFDRESETMTLEKAQQICASTPSYYGFYFYHNSKNKKEDQGKVQWKTFKDILFPSEKFKTLSGKDTSWITEDIPIFIHSRKPNREIDRGMNGSLFLQLVSKDDEIKGEIKGEKENKSAFTKIVIWILQSSMWYEMTSLVLPNSIQTESSIFISKTHDEFMTKNYPPKGHNLWFDISQYPMLVFYQPNSNQDGWNVLYTTNIQPYQSCGFQWKGNSVSEKGCSLYIGTKSRYYFIQCIFILLLTIVVILYFYSQYISRFHSKNLKEKKKENLLFK</sequence>
<protein>
    <submittedName>
        <fullName evidence="2">Uncharacterized protein</fullName>
    </submittedName>
</protein>
<keyword evidence="1" id="KW-1133">Transmembrane helix</keyword>
<dbReference type="AlphaFoldDB" id="A0A6C0D1B8"/>
<proteinExistence type="predicted"/>